<evidence type="ECO:0000259" key="5">
    <source>
        <dbReference type="PROSITE" id="PS51448"/>
    </source>
</evidence>
<keyword evidence="4" id="KW-1133">Transmembrane helix</keyword>
<dbReference type="Gene3D" id="2.60.40.1180">
    <property type="entry name" value="Golgi alpha-mannosidase II"/>
    <property type="match status" value="2"/>
</dbReference>
<feature type="domain" description="P-type" evidence="5">
    <location>
        <begin position="63"/>
        <end position="114"/>
    </location>
</feature>
<dbReference type="Proteomes" id="UP000014500">
    <property type="component" value="Unassembled WGS sequence"/>
</dbReference>
<keyword evidence="3" id="KW-0326">Glycosidase</keyword>
<dbReference type="Pfam" id="PF01055">
    <property type="entry name" value="Glyco_hydro_31_2nd"/>
    <property type="match status" value="1"/>
</dbReference>
<dbReference type="InterPro" id="IPR000322">
    <property type="entry name" value="Glyco_hydro_31_TIM"/>
</dbReference>
<dbReference type="InterPro" id="IPR013780">
    <property type="entry name" value="Glyco_hydro_b"/>
</dbReference>
<protein>
    <recommendedName>
        <fullName evidence="5">P-type domain-containing protein</fullName>
    </recommendedName>
</protein>
<dbReference type="EMBL" id="JH431945">
    <property type="status" value="NOT_ANNOTATED_CDS"/>
    <property type="molecule type" value="Genomic_DNA"/>
</dbReference>
<dbReference type="Gene3D" id="3.20.20.80">
    <property type="entry name" value="Glycosidases"/>
    <property type="match status" value="1"/>
</dbReference>
<dbReference type="PROSITE" id="PS51448">
    <property type="entry name" value="P_TREFOIL_2"/>
    <property type="match status" value="1"/>
</dbReference>
<dbReference type="PANTHER" id="PTHR22762">
    <property type="entry name" value="ALPHA-GLUCOSIDASE"/>
    <property type="match status" value="1"/>
</dbReference>
<dbReference type="SUPFAM" id="SSF51011">
    <property type="entry name" value="Glycosyl hydrolase domain"/>
    <property type="match status" value="1"/>
</dbReference>
<name>T1J814_STRMM</name>
<evidence type="ECO:0000256" key="2">
    <source>
        <dbReference type="PROSITE-ProRule" id="PRU00779"/>
    </source>
</evidence>
<dbReference type="PhylomeDB" id="T1J814"/>
<dbReference type="GO" id="GO:0005975">
    <property type="term" value="P:carbohydrate metabolic process"/>
    <property type="evidence" value="ECO:0007669"/>
    <property type="project" value="InterPro"/>
</dbReference>
<evidence type="ECO:0000256" key="3">
    <source>
        <dbReference type="RuleBase" id="RU361185"/>
    </source>
</evidence>
<dbReference type="Gene3D" id="2.60.40.1760">
    <property type="entry name" value="glycosyl hydrolase (family 31)"/>
    <property type="match status" value="1"/>
</dbReference>
<dbReference type="Pfam" id="PF21365">
    <property type="entry name" value="Glyco_hydro_31_3rd"/>
    <property type="match status" value="1"/>
</dbReference>
<dbReference type="STRING" id="126957.T1J814"/>
<proteinExistence type="inferred from homology"/>
<dbReference type="PANTHER" id="PTHR22762:SF131">
    <property type="entry name" value="GLYCOSIDE HYDROLASE FAMILY 31 N-TERMINAL DOMAIN-CONTAINING PROTEIN"/>
    <property type="match status" value="1"/>
</dbReference>
<sequence length="858" mass="96777">MFYQFVFKCEICVCSGCAILFNRCVTRGFYIFGFLLVLIGVSVGIPTLFLALHSRARIDKYIGVCSINPQLMVECFPGLGEINFDTCLMWDCCWREELDVELTSVSAPRCYHRLPSSYRLMVSNQQFKKAFNTSLGNDLQFPLRLDTYQTSVSTNWIKRNQLDTTVQLSVFKATNQRFQLQFTTTDLSEPLQQSKTSTETTTEFLYNVKAILADGKAHGVIFNTNQVVRVSLLAIPALVIRTAGPIFDVHVALGPRPADVISQLTDIAGFSERPALPPFWALGYHLCPVGKVDVLEDMKKLKKHSIPLASHCIDSYLLQELIFENEDASSKRNDSQDILNEMKKDGVKVLAVTFPQVAVRKRKSEDFTFAFTTGSEKAIFLESNLEEFWSGVNVSFPDPTHPDAPAWLEKVLTHLSSEAKIHFDGYILHWNTPLDLRNFTEYPCLHVPGIPLQSNFENVSGPTLCPEEMYQNGQTHKQIGNKYGHLHTALMAKALEGNTPKRPFLLSLASSTGSGHWGGIWGGMYYSDWESLQRSILHVQEASIYGIPLSGVPLCGHLEEAEINLCARWFQAGAFYPLALSFYNPVDGERNPLSFNKAFTFFVAQALKLRYSLLPYLYTLFYNAHKHGSPVLRPLFFEFPQYKQTRSEKNVFLWGEGLLFIPCVEKQKDSVLVWLPNVDWYEFYSGKIIEMPEEVTNGKWVTIPTPMYYINVYIHGGHAIFTQTPHTSIAGTRKSAYVVYAGLDRKSLTSRGYLVIDDGESIGGPELHVTVEIRGNSMSMDVKEDNAAFVYLKTKEIGTDVDRVRIYGIEGTVNGVEVNGNKLQTGILAEKFLFSDEVLDINYNMPLNASHLIKWTIS</sequence>
<dbReference type="InterPro" id="IPR000519">
    <property type="entry name" value="P_trefoil_dom"/>
</dbReference>
<evidence type="ECO:0000256" key="4">
    <source>
        <dbReference type="SAM" id="Phobius"/>
    </source>
</evidence>
<reference evidence="7" key="1">
    <citation type="submission" date="2011-05" db="EMBL/GenBank/DDBJ databases">
        <authorList>
            <person name="Richards S.R."/>
            <person name="Qu J."/>
            <person name="Jiang H."/>
            <person name="Jhangiani S.N."/>
            <person name="Agravi P."/>
            <person name="Goodspeed R."/>
            <person name="Gross S."/>
            <person name="Mandapat C."/>
            <person name="Jackson L."/>
            <person name="Mathew T."/>
            <person name="Pu L."/>
            <person name="Thornton R."/>
            <person name="Saada N."/>
            <person name="Wilczek-Boney K.B."/>
            <person name="Lee S."/>
            <person name="Kovar C."/>
            <person name="Wu Y."/>
            <person name="Scherer S.E."/>
            <person name="Worley K.C."/>
            <person name="Muzny D.M."/>
            <person name="Gibbs R."/>
        </authorList>
    </citation>
    <scope>NUCLEOTIDE SEQUENCE</scope>
    <source>
        <strain evidence="7">Brora</strain>
    </source>
</reference>
<organism evidence="6 7">
    <name type="scientific">Strigamia maritima</name>
    <name type="common">European centipede</name>
    <name type="synonym">Geophilus maritimus</name>
    <dbReference type="NCBI Taxonomy" id="126957"/>
    <lineage>
        <taxon>Eukaryota</taxon>
        <taxon>Metazoa</taxon>
        <taxon>Ecdysozoa</taxon>
        <taxon>Arthropoda</taxon>
        <taxon>Myriapoda</taxon>
        <taxon>Chilopoda</taxon>
        <taxon>Pleurostigmophora</taxon>
        <taxon>Geophilomorpha</taxon>
        <taxon>Linotaeniidae</taxon>
        <taxon>Strigamia</taxon>
    </lineage>
</organism>
<dbReference type="AlphaFoldDB" id="T1J814"/>
<dbReference type="GO" id="GO:0004558">
    <property type="term" value="F:alpha-1,4-glucosidase activity"/>
    <property type="evidence" value="ECO:0007669"/>
    <property type="project" value="TreeGrafter"/>
</dbReference>
<keyword evidence="4" id="KW-0812">Transmembrane</keyword>
<comment type="similarity">
    <text evidence="1 3">Belongs to the glycosyl hydrolase 31 family.</text>
</comment>
<dbReference type="eggNOG" id="KOG1065">
    <property type="taxonomic scope" value="Eukaryota"/>
</dbReference>
<dbReference type="EnsemblMetazoa" id="SMAR009831-RA">
    <property type="protein sequence ID" value="SMAR009831-PA"/>
    <property type="gene ID" value="SMAR009831"/>
</dbReference>
<keyword evidence="4" id="KW-0472">Membrane</keyword>
<accession>T1J814</accession>
<dbReference type="InterPro" id="IPR048395">
    <property type="entry name" value="Glyco_hydro_31_C"/>
</dbReference>
<dbReference type="HOGENOM" id="CLU_333268_0_0_1"/>
<comment type="caution">
    <text evidence="2">Lacks conserved residue(s) required for the propagation of feature annotation.</text>
</comment>
<dbReference type="SUPFAM" id="SSF51445">
    <property type="entry name" value="(Trans)glycosidases"/>
    <property type="match status" value="1"/>
</dbReference>
<keyword evidence="3" id="KW-0378">Hydrolase</keyword>
<dbReference type="InterPro" id="IPR017853">
    <property type="entry name" value="GH"/>
</dbReference>
<keyword evidence="7" id="KW-1185">Reference proteome</keyword>
<reference evidence="6" key="2">
    <citation type="submission" date="2015-02" db="UniProtKB">
        <authorList>
            <consortium name="EnsemblMetazoa"/>
        </authorList>
    </citation>
    <scope>IDENTIFICATION</scope>
</reference>
<evidence type="ECO:0000256" key="1">
    <source>
        <dbReference type="ARBA" id="ARBA00007806"/>
    </source>
</evidence>
<evidence type="ECO:0000313" key="6">
    <source>
        <dbReference type="EnsemblMetazoa" id="SMAR009831-PA"/>
    </source>
</evidence>
<evidence type="ECO:0000313" key="7">
    <source>
        <dbReference type="Proteomes" id="UP000014500"/>
    </source>
</evidence>
<feature type="transmembrane region" description="Helical" evidence="4">
    <location>
        <begin position="29"/>
        <end position="52"/>
    </location>
</feature>